<evidence type="ECO:0000313" key="2">
    <source>
        <dbReference type="EMBL" id="GES81324.1"/>
    </source>
</evidence>
<gene>
    <name evidence="2" type="ORF">RCL2_000857500</name>
</gene>
<reference evidence="2" key="1">
    <citation type="submission" date="2019-10" db="EMBL/GenBank/DDBJ databases">
        <title>Conservation and host-specific expression of non-tandemly repeated heterogenous ribosome RNA gene in arbuscular mycorrhizal fungi.</title>
        <authorList>
            <person name="Maeda T."/>
            <person name="Kobayashi Y."/>
            <person name="Nakagawa T."/>
            <person name="Ezawa T."/>
            <person name="Yamaguchi K."/>
            <person name="Bino T."/>
            <person name="Nishimoto Y."/>
            <person name="Shigenobu S."/>
            <person name="Kawaguchi M."/>
        </authorList>
    </citation>
    <scope>NUCLEOTIDE SEQUENCE</scope>
    <source>
        <strain evidence="2">HR1</strain>
    </source>
</reference>
<sequence>MMTSRFFTIFAFLAILICVILSATAVPLSSHPELVARAGNNNNNNNGKFANNNDENVLLADAIPVASTGKGGNNIDLVPYNKNDQVPQAVINKGNKANGDGSGLKI</sequence>
<dbReference type="Proteomes" id="UP000615446">
    <property type="component" value="Unassembled WGS sequence"/>
</dbReference>
<dbReference type="OrthoDB" id="10498501at2759"/>
<dbReference type="AlphaFoldDB" id="A0A8H3L622"/>
<evidence type="ECO:0000256" key="1">
    <source>
        <dbReference type="SAM" id="SignalP"/>
    </source>
</evidence>
<name>A0A8H3L622_9GLOM</name>
<protein>
    <submittedName>
        <fullName evidence="2">Uncharacterized protein</fullName>
    </submittedName>
</protein>
<feature type="signal peptide" evidence="1">
    <location>
        <begin position="1"/>
        <end position="25"/>
    </location>
</feature>
<keyword evidence="1" id="KW-0732">Signal</keyword>
<proteinExistence type="predicted"/>
<comment type="caution">
    <text evidence="2">The sequence shown here is derived from an EMBL/GenBank/DDBJ whole genome shotgun (WGS) entry which is preliminary data.</text>
</comment>
<accession>A0A8H3L622</accession>
<organism evidence="2 3">
    <name type="scientific">Rhizophagus clarus</name>
    <dbReference type="NCBI Taxonomy" id="94130"/>
    <lineage>
        <taxon>Eukaryota</taxon>
        <taxon>Fungi</taxon>
        <taxon>Fungi incertae sedis</taxon>
        <taxon>Mucoromycota</taxon>
        <taxon>Glomeromycotina</taxon>
        <taxon>Glomeromycetes</taxon>
        <taxon>Glomerales</taxon>
        <taxon>Glomeraceae</taxon>
        <taxon>Rhizophagus</taxon>
    </lineage>
</organism>
<dbReference type="EMBL" id="BLAL01000054">
    <property type="protein sequence ID" value="GES81324.1"/>
    <property type="molecule type" value="Genomic_DNA"/>
</dbReference>
<evidence type="ECO:0000313" key="3">
    <source>
        <dbReference type="Proteomes" id="UP000615446"/>
    </source>
</evidence>
<feature type="chain" id="PRO_5034197322" evidence="1">
    <location>
        <begin position="26"/>
        <end position="106"/>
    </location>
</feature>